<evidence type="ECO:0000259" key="2">
    <source>
        <dbReference type="Pfam" id="PF26118"/>
    </source>
</evidence>
<sequence>MGGTIQKTTRPSPVCDSYVSNQHQSADYSSDLSLEHNSGRPCKPTYPSRNRVASPPKDIRVSEERQGIEAKPPTDADTPPKEILKSARDKFPEVHNLRDVLKKGIPPGARWTKINRRFVNPAALEAGHEWFEERPDYVIVLRVLSKEEIQSYALKTQDIRRHARYQEYLEERRRHGDQCDLLP</sequence>
<organism evidence="3 4">
    <name type="scientific">Aspergillus lentulus</name>
    <dbReference type="NCBI Taxonomy" id="293939"/>
    <lineage>
        <taxon>Eukaryota</taxon>
        <taxon>Fungi</taxon>
        <taxon>Dikarya</taxon>
        <taxon>Ascomycota</taxon>
        <taxon>Pezizomycotina</taxon>
        <taxon>Eurotiomycetes</taxon>
        <taxon>Eurotiomycetidae</taxon>
        <taxon>Eurotiales</taxon>
        <taxon>Aspergillaceae</taxon>
        <taxon>Aspergillus</taxon>
        <taxon>Aspergillus subgen. Fumigati</taxon>
    </lineage>
</organism>
<reference evidence="3" key="2">
    <citation type="submission" date="2020-04" db="EMBL/GenBank/DDBJ databases">
        <authorList>
            <person name="Santos R.A.C."/>
            <person name="Steenwyk J.L."/>
            <person name="Rivero-Menendez O."/>
            <person name="Mead M.E."/>
            <person name="Silva L.P."/>
            <person name="Bastos R.W."/>
            <person name="Alastruey-Izquierdo A."/>
            <person name="Goldman G.H."/>
            <person name="Rokas A."/>
        </authorList>
    </citation>
    <scope>NUCLEOTIDE SEQUENCE</scope>
    <source>
        <strain evidence="3">CNM-CM8927</strain>
    </source>
</reference>
<dbReference type="PANTHER" id="PTHR42081">
    <property type="entry name" value="ZINC FINGER PROTEIN DHHC DOMAIN CONTAINING PROTEIN"/>
    <property type="match status" value="1"/>
</dbReference>
<name>A0AAN5YFN1_ASPLE</name>
<feature type="domain" description="DUF8035" evidence="2">
    <location>
        <begin position="109"/>
        <end position="161"/>
    </location>
</feature>
<evidence type="ECO:0000313" key="3">
    <source>
        <dbReference type="EMBL" id="KAF4200212.1"/>
    </source>
</evidence>
<dbReference type="PANTHER" id="PTHR42081:SF1">
    <property type="entry name" value="ZINC FINGER PROTEIN DHHC DOMAIN CONTAINING PROTEIN"/>
    <property type="match status" value="1"/>
</dbReference>
<dbReference type="InterPro" id="IPR058348">
    <property type="entry name" value="DUF8035"/>
</dbReference>
<reference evidence="3" key="1">
    <citation type="journal article" date="2020" name="bioRxiv">
        <title>Genomic and phenotypic heterogeneity of clinical isolates of the human pathogens Aspergillus fumigatus, Aspergillus lentulus and Aspergillus fumigatiaffinis.</title>
        <authorList>
            <person name="dos Santos R.A.C."/>
            <person name="Steenwyk J.L."/>
            <person name="Rivero-Menendez O."/>
            <person name="Mead M.E."/>
            <person name="Silva L.P."/>
            <person name="Bastos R.W."/>
            <person name="Alastruey-Izquierdo A."/>
            <person name="Goldman G.H."/>
            <person name="Rokas A."/>
        </authorList>
    </citation>
    <scope>NUCLEOTIDE SEQUENCE</scope>
    <source>
        <strain evidence="3">CNM-CM8927</strain>
    </source>
</reference>
<comment type="caution">
    <text evidence="3">The sequence shown here is derived from an EMBL/GenBank/DDBJ whole genome shotgun (WGS) entry which is preliminary data.</text>
</comment>
<dbReference type="Pfam" id="PF26118">
    <property type="entry name" value="DUF8035"/>
    <property type="match status" value="1"/>
</dbReference>
<dbReference type="EMBL" id="JAAAPU010000220">
    <property type="protein sequence ID" value="KAF4200212.1"/>
    <property type="molecule type" value="Genomic_DNA"/>
</dbReference>
<feature type="compositionally biased region" description="Polar residues" evidence="1">
    <location>
        <begin position="18"/>
        <end position="32"/>
    </location>
</feature>
<dbReference type="AlphaFoldDB" id="A0AAN5YFN1"/>
<proteinExistence type="predicted"/>
<feature type="compositionally biased region" description="Polar residues" evidence="1">
    <location>
        <begin position="1"/>
        <end position="11"/>
    </location>
</feature>
<evidence type="ECO:0000256" key="1">
    <source>
        <dbReference type="SAM" id="MobiDB-lite"/>
    </source>
</evidence>
<accession>A0AAN5YFN1</accession>
<evidence type="ECO:0000313" key="4">
    <source>
        <dbReference type="Proteomes" id="UP000649114"/>
    </source>
</evidence>
<protein>
    <recommendedName>
        <fullName evidence="2">DUF8035 domain-containing protein</fullName>
    </recommendedName>
</protein>
<gene>
    <name evidence="3" type="ORF">CNMCM8927_003791</name>
</gene>
<feature type="compositionally biased region" description="Basic and acidic residues" evidence="1">
    <location>
        <begin position="57"/>
        <end position="81"/>
    </location>
</feature>
<feature type="region of interest" description="Disordered" evidence="1">
    <location>
        <begin position="1"/>
        <end position="81"/>
    </location>
</feature>
<dbReference type="Proteomes" id="UP000649114">
    <property type="component" value="Unassembled WGS sequence"/>
</dbReference>